<dbReference type="Gene3D" id="1.10.357.140">
    <property type="entry name" value="UbiA prenyltransferase"/>
    <property type="match status" value="1"/>
</dbReference>
<evidence type="ECO:0000256" key="4">
    <source>
        <dbReference type="ARBA" id="ARBA00022989"/>
    </source>
</evidence>
<protein>
    <submittedName>
        <fullName evidence="7">Ubiquinone biosynthesis protein UbiA</fullName>
    </submittedName>
</protein>
<comment type="subcellular location">
    <subcellularLocation>
        <location evidence="1">Membrane</location>
        <topology evidence="1">Multi-pass membrane protein</topology>
    </subcellularLocation>
</comment>
<evidence type="ECO:0000313" key="7">
    <source>
        <dbReference type="EMBL" id="OCK43176.1"/>
    </source>
</evidence>
<dbReference type="GO" id="GO:0016765">
    <property type="term" value="F:transferase activity, transferring alkyl or aryl (other than methyl) groups"/>
    <property type="evidence" value="ECO:0007669"/>
    <property type="project" value="InterPro"/>
</dbReference>
<evidence type="ECO:0000256" key="2">
    <source>
        <dbReference type="ARBA" id="ARBA00022475"/>
    </source>
</evidence>
<name>A0A1B9Y095_9FLAO</name>
<dbReference type="InterPro" id="IPR000537">
    <property type="entry name" value="UbiA_prenyltransferase"/>
</dbReference>
<dbReference type="CDD" id="cd13961">
    <property type="entry name" value="PT_UbiA_DGGGPS"/>
    <property type="match status" value="1"/>
</dbReference>
<accession>A0A1B9Y095</accession>
<feature type="transmembrane region" description="Helical" evidence="6">
    <location>
        <begin position="20"/>
        <end position="42"/>
    </location>
</feature>
<dbReference type="GO" id="GO:0016020">
    <property type="term" value="C:membrane"/>
    <property type="evidence" value="ECO:0007669"/>
    <property type="project" value="UniProtKB-SubCell"/>
</dbReference>
<feature type="transmembrane region" description="Helical" evidence="6">
    <location>
        <begin position="54"/>
        <end position="73"/>
    </location>
</feature>
<keyword evidence="3 6" id="KW-0812">Transmembrane</keyword>
<evidence type="ECO:0000256" key="3">
    <source>
        <dbReference type="ARBA" id="ARBA00022692"/>
    </source>
</evidence>
<dbReference type="OrthoDB" id="1142538at2"/>
<dbReference type="PANTHER" id="PTHR42723:SF1">
    <property type="entry name" value="CHLOROPHYLL SYNTHASE, CHLOROPLASTIC"/>
    <property type="match status" value="1"/>
</dbReference>
<proteinExistence type="predicted"/>
<organism evidence="7 8">
    <name type="scientific">Tenacibaculum soleae</name>
    <dbReference type="NCBI Taxonomy" id="447689"/>
    <lineage>
        <taxon>Bacteria</taxon>
        <taxon>Pseudomonadati</taxon>
        <taxon>Bacteroidota</taxon>
        <taxon>Flavobacteriia</taxon>
        <taxon>Flavobacteriales</taxon>
        <taxon>Flavobacteriaceae</taxon>
        <taxon>Tenacibaculum</taxon>
    </lineage>
</organism>
<evidence type="ECO:0000256" key="5">
    <source>
        <dbReference type="ARBA" id="ARBA00023136"/>
    </source>
</evidence>
<reference evidence="7 8" key="1">
    <citation type="submission" date="2016-06" db="EMBL/GenBank/DDBJ databases">
        <title>Draft Genome Sequence of Tenacibaculum soleae UCD-KL19.</title>
        <authorList>
            <person name="Eisen J.A."/>
            <person name="Coil D.A."/>
            <person name="Lujan K.M."/>
        </authorList>
    </citation>
    <scope>NUCLEOTIDE SEQUENCE [LARGE SCALE GENOMIC DNA]</scope>
    <source>
        <strain evidence="7 8">UCD-KL19</strain>
    </source>
</reference>
<evidence type="ECO:0000256" key="1">
    <source>
        <dbReference type="ARBA" id="ARBA00004141"/>
    </source>
</evidence>
<keyword evidence="8" id="KW-1185">Reference proteome</keyword>
<dbReference type="Pfam" id="PF01040">
    <property type="entry name" value="UbiA"/>
    <property type="match status" value="1"/>
</dbReference>
<sequence length="306" mass="35503">MSSALKLNTLIKKIFSLLSVIRGYNILVLIAAQYLAAIFIFSEQKSVKPVLFDWHLLYLVIATVTTVAAGYIINNFYDEKSDKINRPIKTGVDAYIKQETKLSLYFLLNFIGFGFGWLVSLRAAFFFAIYIFGIWFYSHKLKKHPLIGLISATILTILPFFVVFVHYKNFSEVIFVHAIFLFLIIMIRELIKKLENIKGAIINNYSTFPVKYGEEITKKLIILLMIFTLIPVGILFNYPAIEYMKYYFYLTAIVLFFIGFYTWKATKTNQYRLLHNVLKILLLIGVFSLLFIDKSLILDKVVHVLD</sequence>
<dbReference type="PANTHER" id="PTHR42723">
    <property type="entry name" value="CHLOROPHYLL SYNTHASE"/>
    <property type="match status" value="1"/>
</dbReference>
<dbReference type="InterPro" id="IPR050475">
    <property type="entry name" value="Prenyltransferase_related"/>
</dbReference>
<feature type="transmembrane region" description="Helical" evidence="6">
    <location>
        <begin position="173"/>
        <end position="191"/>
    </location>
</feature>
<dbReference type="EMBL" id="MAKX01000001">
    <property type="protein sequence ID" value="OCK43176.1"/>
    <property type="molecule type" value="Genomic_DNA"/>
</dbReference>
<feature type="transmembrane region" description="Helical" evidence="6">
    <location>
        <begin position="146"/>
        <end position="167"/>
    </location>
</feature>
<evidence type="ECO:0000313" key="8">
    <source>
        <dbReference type="Proteomes" id="UP000093186"/>
    </source>
</evidence>
<dbReference type="InterPro" id="IPR044878">
    <property type="entry name" value="UbiA_sf"/>
</dbReference>
<feature type="transmembrane region" description="Helical" evidence="6">
    <location>
        <begin position="246"/>
        <end position="266"/>
    </location>
</feature>
<keyword evidence="2" id="KW-1003">Cell membrane</keyword>
<feature type="transmembrane region" description="Helical" evidence="6">
    <location>
        <begin position="104"/>
        <end position="137"/>
    </location>
</feature>
<gene>
    <name evidence="7" type="ORF">BA195_00270</name>
</gene>
<keyword evidence="7" id="KW-0830">Ubiquinone</keyword>
<dbReference type="STRING" id="447689.BA195_00270"/>
<dbReference type="Proteomes" id="UP000093186">
    <property type="component" value="Unassembled WGS sequence"/>
</dbReference>
<dbReference type="AlphaFoldDB" id="A0A1B9Y095"/>
<dbReference type="RefSeq" id="WP_068701264.1">
    <property type="nucleotide sequence ID" value="NZ_MAKX01000001.1"/>
</dbReference>
<keyword evidence="4 6" id="KW-1133">Transmembrane helix</keyword>
<keyword evidence="5 6" id="KW-0472">Membrane</keyword>
<evidence type="ECO:0000256" key="6">
    <source>
        <dbReference type="SAM" id="Phobius"/>
    </source>
</evidence>
<feature type="transmembrane region" description="Helical" evidence="6">
    <location>
        <begin position="220"/>
        <end position="240"/>
    </location>
</feature>
<feature type="transmembrane region" description="Helical" evidence="6">
    <location>
        <begin position="273"/>
        <end position="292"/>
    </location>
</feature>
<comment type="caution">
    <text evidence="7">The sequence shown here is derived from an EMBL/GenBank/DDBJ whole genome shotgun (WGS) entry which is preliminary data.</text>
</comment>